<feature type="compositionally biased region" description="Basic residues" evidence="4">
    <location>
        <begin position="1"/>
        <end position="17"/>
    </location>
</feature>
<dbReference type="GO" id="GO:0008714">
    <property type="term" value="F:AMP nucleosidase activity"/>
    <property type="evidence" value="ECO:0007669"/>
    <property type="project" value="UniProtKB-EC"/>
</dbReference>
<dbReference type="Gene3D" id="3.40.50.450">
    <property type="match status" value="1"/>
</dbReference>
<evidence type="ECO:0000313" key="6">
    <source>
        <dbReference type="Proteomes" id="UP000077255"/>
    </source>
</evidence>
<feature type="compositionally biased region" description="Basic and acidic residues" evidence="4">
    <location>
        <begin position="97"/>
        <end position="106"/>
    </location>
</feature>
<evidence type="ECO:0000256" key="4">
    <source>
        <dbReference type="SAM" id="MobiDB-lite"/>
    </source>
</evidence>
<organism evidence="5 6">
    <name type="scientific">Dyella thiooxydans</name>
    <dbReference type="NCBI Taxonomy" id="445710"/>
    <lineage>
        <taxon>Bacteria</taxon>
        <taxon>Pseudomonadati</taxon>
        <taxon>Pseudomonadota</taxon>
        <taxon>Gammaproteobacteria</taxon>
        <taxon>Lysobacterales</taxon>
        <taxon>Rhodanobacteraceae</taxon>
        <taxon>Dyella</taxon>
    </lineage>
</organism>
<evidence type="ECO:0000313" key="5">
    <source>
        <dbReference type="EMBL" id="AND68391.1"/>
    </source>
</evidence>
<gene>
    <name evidence="5" type="ORF">ATSB10_09370</name>
</gene>
<dbReference type="Pfam" id="PF03641">
    <property type="entry name" value="Lysine_decarbox"/>
    <property type="match status" value="1"/>
</dbReference>
<feature type="region of interest" description="Disordered" evidence="4">
    <location>
        <begin position="97"/>
        <end position="119"/>
    </location>
</feature>
<dbReference type="EMBL" id="CP014841">
    <property type="protein sequence ID" value="AND68391.1"/>
    <property type="molecule type" value="Genomic_DNA"/>
</dbReference>
<dbReference type="RefSeq" id="WP_063670860.1">
    <property type="nucleotide sequence ID" value="NZ_CP014841.1"/>
</dbReference>
<proteinExistence type="predicted"/>
<dbReference type="STRING" id="445710.ATSB10_09370"/>
<evidence type="ECO:0000256" key="2">
    <source>
        <dbReference type="ARBA" id="ARBA00011985"/>
    </source>
</evidence>
<evidence type="ECO:0000256" key="1">
    <source>
        <dbReference type="ARBA" id="ARBA00000274"/>
    </source>
</evidence>
<dbReference type="InterPro" id="IPR052341">
    <property type="entry name" value="LOG_family_nucleotidases"/>
</dbReference>
<dbReference type="EC" id="3.2.2.4" evidence="2"/>
<dbReference type="InterPro" id="IPR031100">
    <property type="entry name" value="LOG_fam"/>
</dbReference>
<feature type="region of interest" description="Disordered" evidence="4">
    <location>
        <begin position="1"/>
        <end position="30"/>
    </location>
</feature>
<evidence type="ECO:0000256" key="3">
    <source>
        <dbReference type="ARBA" id="ARBA00031983"/>
    </source>
</evidence>
<comment type="catalytic activity">
    <reaction evidence="1">
        <text>AMP + H2O = D-ribose 5-phosphate + adenine</text>
        <dbReference type="Rhea" id="RHEA:20129"/>
        <dbReference type="ChEBI" id="CHEBI:15377"/>
        <dbReference type="ChEBI" id="CHEBI:16708"/>
        <dbReference type="ChEBI" id="CHEBI:78346"/>
        <dbReference type="ChEBI" id="CHEBI:456215"/>
        <dbReference type="EC" id="3.2.2.4"/>
    </reaction>
</comment>
<keyword evidence="6" id="KW-1185">Reference proteome</keyword>
<dbReference type="KEGG" id="dtx:ATSB10_09370"/>
<dbReference type="PANTHER" id="PTHR43393">
    <property type="entry name" value="CYTOKININ RIBOSIDE 5'-MONOPHOSPHATE PHOSPHORIBOHYDROLASE"/>
    <property type="match status" value="1"/>
</dbReference>
<sequence length="317" mass="35327">MNHRRHCPPPPPHKRRTPLPWEHPKAHAEEPQVDERLRAIMQHPSYREADSDTAFLHEDAARGVRLQVDYLKAELVLAAHGIERTVLVYGSTRLREPETAKRELASAREAAGSRPDDPATVRALQLAERREALSRYYEVGREVGQRVGLAGIPGLAILTGGGPGAMESANRGACEAGAQTVGLNIALPREQYPNPYVTPGLCMQFHYFAMRKLHFMKRAVAIVALPGGYGTLDEVFGALTLIQTRKSAPIPIVLVGEDYWRRVFDVDFLLESGSIDEEDRDLFWYAETAEEAWQGILDWHERNGSPLLPSTATDARP</sequence>
<reference evidence="5 6" key="1">
    <citation type="submission" date="2016-02" db="EMBL/GenBank/DDBJ databases">
        <title>Complete genome sequencing and analysis of ATSB10, Dyella thiooxydans isolated from rhizosphere soil of sunflower (Helianthus annuus L.).</title>
        <authorList>
            <person name="Lee Y."/>
            <person name="Hwangbo K."/>
            <person name="Chung H."/>
            <person name="Yoo J."/>
            <person name="Kim K.Y."/>
            <person name="Sa T.M."/>
            <person name="Um Y."/>
            <person name="Madhaiyan M."/>
        </authorList>
    </citation>
    <scope>NUCLEOTIDE SEQUENCE [LARGE SCALE GENOMIC DNA]</scope>
    <source>
        <strain evidence="5 6">ATSB10</strain>
    </source>
</reference>
<dbReference type="Proteomes" id="UP000077255">
    <property type="component" value="Chromosome"/>
</dbReference>
<dbReference type="OrthoDB" id="9801098at2"/>
<accession>A0A160MYH0</accession>
<dbReference type="PANTHER" id="PTHR43393:SF3">
    <property type="entry name" value="LYSINE DECARBOXYLASE-LIKE PROTEIN"/>
    <property type="match status" value="1"/>
</dbReference>
<dbReference type="PATRIC" id="fig|445710.3.peg.934"/>
<protein>
    <recommendedName>
        <fullName evidence="3">AMP nucleosidase</fullName>
        <ecNumber evidence="2">3.2.2.4</ecNumber>
    </recommendedName>
    <alternativeName>
        <fullName evidence="3">AMP nucleosidase</fullName>
    </alternativeName>
</protein>
<dbReference type="GO" id="GO:0005829">
    <property type="term" value="C:cytosol"/>
    <property type="evidence" value="ECO:0007669"/>
    <property type="project" value="TreeGrafter"/>
</dbReference>
<dbReference type="AlphaFoldDB" id="A0A160MYH0"/>
<dbReference type="SUPFAM" id="SSF102405">
    <property type="entry name" value="MCP/YpsA-like"/>
    <property type="match status" value="1"/>
</dbReference>
<name>A0A160MYH0_9GAMM</name>